<keyword evidence="11" id="KW-1185">Reference proteome</keyword>
<feature type="transmembrane region" description="Helical" evidence="9">
    <location>
        <begin position="39"/>
        <end position="57"/>
    </location>
</feature>
<keyword evidence="6 9" id="KW-1133">Transmembrane helix</keyword>
<evidence type="ECO:0000313" key="10">
    <source>
        <dbReference type="EMBL" id="CAK8686089.1"/>
    </source>
</evidence>
<evidence type="ECO:0000256" key="1">
    <source>
        <dbReference type="ARBA" id="ARBA00004127"/>
    </source>
</evidence>
<feature type="transmembrane region" description="Helical" evidence="9">
    <location>
        <begin position="69"/>
        <end position="87"/>
    </location>
</feature>
<proteinExistence type="inferred from homology"/>
<reference evidence="10 11" key="1">
    <citation type="submission" date="2024-02" db="EMBL/GenBank/DDBJ databases">
        <authorList>
            <person name="Daric V."/>
            <person name="Darras S."/>
        </authorList>
    </citation>
    <scope>NUCLEOTIDE SEQUENCE [LARGE SCALE GENOMIC DNA]</scope>
</reference>
<dbReference type="Proteomes" id="UP001642483">
    <property type="component" value="Unassembled WGS sequence"/>
</dbReference>
<dbReference type="InterPro" id="IPR013657">
    <property type="entry name" value="SCL35B1-4/HUT1"/>
</dbReference>
<evidence type="ECO:0000256" key="2">
    <source>
        <dbReference type="ARBA" id="ARBA00010694"/>
    </source>
</evidence>
<sequence length="365" mass="40505">MATLGVVLGITGVISACCVNVIFLEHLINASSSSGNMIVFFQYLFVSMEGLIVYSKFGQTKRIVPLKNYLVMVVIYFSVSLTNIMALNCNIPMPLHMIFKSGSLVASMFLGSILLKRSYSRQKIAAVGFLSVGIFICTLATSLHSSSSNAVGMDSGSMLIMMVGITLLMFALLMSARLGIYQETLFKTYGQQSREALFYNHFLPLPLFVVVAPSIIQNIAVLNRSEVKPVPLLTEGYALISGDEAAFETIVLPELWQYMIVNLFTQYICIRSVFYLTTVCQSLSVTLIITLRKFVSLVISIIYFGNHFGSLHWVGTAFVFLGTFLYMDVKQMVSKITSGEVEETNHHEDTVRNGFKHQASKLKES</sequence>
<feature type="transmembrane region" description="Helical" evidence="9">
    <location>
        <begin position="124"/>
        <end position="144"/>
    </location>
</feature>
<comment type="subcellular location">
    <subcellularLocation>
        <location evidence="1">Endomembrane system</location>
        <topology evidence="1">Multi-pass membrane protein</topology>
    </subcellularLocation>
</comment>
<evidence type="ECO:0000256" key="9">
    <source>
        <dbReference type="SAM" id="Phobius"/>
    </source>
</evidence>
<evidence type="ECO:0000313" key="11">
    <source>
        <dbReference type="Proteomes" id="UP001642483"/>
    </source>
</evidence>
<keyword evidence="5 9" id="KW-0812">Transmembrane</keyword>
<organism evidence="10 11">
    <name type="scientific">Clavelina lepadiformis</name>
    <name type="common">Light-bulb sea squirt</name>
    <name type="synonym">Ascidia lepadiformis</name>
    <dbReference type="NCBI Taxonomy" id="159417"/>
    <lineage>
        <taxon>Eukaryota</taxon>
        <taxon>Metazoa</taxon>
        <taxon>Chordata</taxon>
        <taxon>Tunicata</taxon>
        <taxon>Ascidiacea</taxon>
        <taxon>Aplousobranchia</taxon>
        <taxon>Clavelinidae</taxon>
        <taxon>Clavelina</taxon>
    </lineage>
</organism>
<feature type="transmembrane region" description="Helical" evidence="9">
    <location>
        <begin position="156"/>
        <end position="176"/>
    </location>
</feature>
<evidence type="ECO:0000256" key="6">
    <source>
        <dbReference type="ARBA" id="ARBA00022989"/>
    </source>
</evidence>
<evidence type="ECO:0000256" key="5">
    <source>
        <dbReference type="ARBA" id="ARBA00022692"/>
    </source>
</evidence>
<dbReference type="Pfam" id="PF08449">
    <property type="entry name" value="UAA"/>
    <property type="match status" value="1"/>
</dbReference>
<dbReference type="PANTHER" id="PTHR10778">
    <property type="entry name" value="SOLUTE CARRIER FAMILY 35 MEMBER B"/>
    <property type="match status" value="1"/>
</dbReference>
<evidence type="ECO:0000256" key="7">
    <source>
        <dbReference type="ARBA" id="ARBA00023136"/>
    </source>
</evidence>
<dbReference type="EMBL" id="CAWYQH010000101">
    <property type="protein sequence ID" value="CAK8686089.1"/>
    <property type="molecule type" value="Genomic_DNA"/>
</dbReference>
<comment type="caution">
    <text evidence="10">The sequence shown here is derived from an EMBL/GenBank/DDBJ whole genome shotgun (WGS) entry which is preliminary data.</text>
</comment>
<evidence type="ECO:0000256" key="3">
    <source>
        <dbReference type="ARBA" id="ARBA00022448"/>
    </source>
</evidence>
<keyword evidence="3" id="KW-0813">Transport</keyword>
<accession>A0ABP0G5M2</accession>
<evidence type="ECO:0000256" key="8">
    <source>
        <dbReference type="ARBA" id="ARBA00041931"/>
    </source>
</evidence>
<gene>
    <name evidence="10" type="ORF">CVLEPA_LOCUS17998</name>
</gene>
<keyword evidence="4" id="KW-0762">Sugar transport</keyword>
<dbReference type="PANTHER" id="PTHR10778:SF4">
    <property type="entry name" value="NUCLEOTIDE SUGAR TRANSPORTER SLC35B4"/>
    <property type="match status" value="1"/>
</dbReference>
<feature type="transmembrane region" description="Helical" evidence="9">
    <location>
        <begin position="310"/>
        <end position="327"/>
    </location>
</feature>
<feature type="transmembrane region" description="Helical" evidence="9">
    <location>
        <begin position="93"/>
        <end position="115"/>
    </location>
</feature>
<evidence type="ECO:0000256" key="4">
    <source>
        <dbReference type="ARBA" id="ARBA00022597"/>
    </source>
</evidence>
<name>A0ABP0G5M2_CLALP</name>
<protein>
    <recommendedName>
        <fullName evidence="8">Solute carrier family 35 member B4</fullName>
    </recommendedName>
</protein>
<keyword evidence="7 9" id="KW-0472">Membrane</keyword>
<comment type="similarity">
    <text evidence="2">Belongs to the nucleotide-sugar transporter family. SLC35B subfamily.</text>
</comment>